<evidence type="ECO:0000313" key="5">
    <source>
        <dbReference type="Proteomes" id="UP000472839"/>
    </source>
</evidence>
<dbReference type="EMBL" id="WFKK01000047">
    <property type="protein sequence ID" value="KAB7886081.1"/>
    <property type="molecule type" value="Genomic_DNA"/>
</dbReference>
<gene>
    <name evidence="2" type="primary">traL</name>
    <name evidence="3" type="ORF">GBG18_10615</name>
    <name evidence="2" type="ORF">GBG19_13030</name>
</gene>
<dbReference type="InterPro" id="IPR009838">
    <property type="entry name" value="T4SS_TraL"/>
</dbReference>
<dbReference type="RefSeq" id="WP_152190937.1">
    <property type="nucleotide sequence ID" value="NZ_WFKI01000025.1"/>
</dbReference>
<dbReference type="EMBL" id="WFKJ01000033">
    <property type="protein sequence ID" value="KAB7889598.1"/>
    <property type="molecule type" value="Genomic_DNA"/>
</dbReference>
<evidence type="ECO:0000313" key="3">
    <source>
        <dbReference type="EMBL" id="KAB7889598.1"/>
    </source>
</evidence>
<keyword evidence="1" id="KW-0472">Membrane</keyword>
<evidence type="ECO:0000256" key="1">
    <source>
        <dbReference type="SAM" id="Phobius"/>
    </source>
</evidence>
<keyword evidence="1" id="KW-1133">Transmembrane helix</keyword>
<keyword evidence="4" id="KW-1185">Reference proteome</keyword>
<accession>A0A6L4WPX8</accession>
<dbReference type="GO" id="GO:0019867">
    <property type="term" value="C:outer membrane"/>
    <property type="evidence" value="ECO:0007669"/>
    <property type="project" value="InterPro"/>
</dbReference>
<keyword evidence="1" id="KW-0812">Transmembrane</keyword>
<evidence type="ECO:0000313" key="2">
    <source>
        <dbReference type="EMBL" id="KAB7886081.1"/>
    </source>
</evidence>
<name>A0A6L4WPX8_9BACT</name>
<protein>
    <submittedName>
        <fullName evidence="2">Type IV conjugative transfer system protein TraL</fullName>
    </submittedName>
</protein>
<proteinExistence type="predicted"/>
<dbReference type="AlphaFoldDB" id="A0A6L4WPX8"/>
<dbReference type="Proteomes" id="UP000472839">
    <property type="component" value="Unassembled WGS sequence"/>
</dbReference>
<organism evidence="2 5">
    <name type="scientific">Poseidonibacter ostreae</name>
    <dbReference type="NCBI Taxonomy" id="2654171"/>
    <lineage>
        <taxon>Bacteria</taxon>
        <taxon>Pseudomonadati</taxon>
        <taxon>Campylobacterota</taxon>
        <taxon>Epsilonproteobacteria</taxon>
        <taxon>Campylobacterales</taxon>
        <taxon>Arcobacteraceae</taxon>
        <taxon>Poseidonibacter</taxon>
    </lineage>
</organism>
<feature type="transmembrane region" description="Helical" evidence="1">
    <location>
        <begin position="28"/>
        <end position="59"/>
    </location>
</feature>
<dbReference type="Pfam" id="PF07178">
    <property type="entry name" value="TraL"/>
    <property type="match status" value="1"/>
</dbReference>
<sequence length="99" mass="11475">MNEESKYIDINKYIDTMPMVMNWEMDSFIIAVGSAGFAIIFSGVFVYLSLFFGISFLIINEKIKDTKYKSYLTHILYMLGLKKPKTNRLPKSELRVFVG</sequence>
<comment type="caution">
    <text evidence="2">The sequence shown here is derived from an EMBL/GenBank/DDBJ whole genome shotgun (WGS) entry which is preliminary data.</text>
</comment>
<dbReference type="Proteomes" id="UP000461010">
    <property type="component" value="Unassembled WGS sequence"/>
</dbReference>
<dbReference type="NCBIfam" id="TIGR02762">
    <property type="entry name" value="TraL_TIGR"/>
    <property type="match status" value="1"/>
</dbReference>
<reference evidence="4 5" key="1">
    <citation type="submission" date="2019-10" db="EMBL/GenBank/DDBJ databases">
        <title>Poseidonibacter ostreae sp. nov., isolated from the gut of the Ostrea denselamellosa.</title>
        <authorList>
            <person name="Choi A."/>
        </authorList>
    </citation>
    <scope>NUCLEOTIDE SEQUENCE [LARGE SCALE GENOMIC DNA]</scope>
    <source>
        <strain evidence="2 5">SJOD-M-33</strain>
        <strain evidence="3 4">SJOD-M-5</strain>
    </source>
</reference>
<evidence type="ECO:0000313" key="4">
    <source>
        <dbReference type="Proteomes" id="UP000461010"/>
    </source>
</evidence>